<keyword evidence="5" id="KW-0804">Transcription</keyword>
<dbReference type="OrthoDB" id="3286335at2"/>
<dbReference type="InterPro" id="IPR005119">
    <property type="entry name" value="LysR_subst-bd"/>
</dbReference>
<reference evidence="7 8" key="1">
    <citation type="submission" date="2018-06" db="EMBL/GenBank/DDBJ databases">
        <authorList>
            <consortium name="Pathogen Informatics"/>
            <person name="Doyle S."/>
        </authorList>
    </citation>
    <scope>NUCLEOTIDE SEQUENCE [LARGE SCALE GENOMIC DNA]</scope>
    <source>
        <strain evidence="7 8">NCTC13184</strain>
    </source>
</reference>
<keyword evidence="3" id="KW-0238">DNA-binding</keyword>
<dbReference type="Pfam" id="PF00126">
    <property type="entry name" value="HTH_1"/>
    <property type="match status" value="1"/>
</dbReference>
<dbReference type="AlphaFoldDB" id="A0A378WM64"/>
<dbReference type="InterPro" id="IPR000847">
    <property type="entry name" value="LysR_HTH_N"/>
</dbReference>
<dbReference type="Gene3D" id="3.40.190.10">
    <property type="entry name" value="Periplasmic binding protein-like II"/>
    <property type="match status" value="2"/>
</dbReference>
<dbReference type="Gene3D" id="1.10.10.10">
    <property type="entry name" value="Winged helix-like DNA-binding domain superfamily/Winged helix DNA-binding domain"/>
    <property type="match status" value="1"/>
</dbReference>
<proteinExistence type="inferred from homology"/>
<comment type="similarity">
    <text evidence="1">Belongs to the LysR transcriptional regulatory family.</text>
</comment>
<organism evidence="7 8">
    <name type="scientific">Nocardia africana</name>
    <dbReference type="NCBI Taxonomy" id="134964"/>
    <lineage>
        <taxon>Bacteria</taxon>
        <taxon>Bacillati</taxon>
        <taxon>Actinomycetota</taxon>
        <taxon>Actinomycetes</taxon>
        <taxon>Mycobacteriales</taxon>
        <taxon>Nocardiaceae</taxon>
        <taxon>Nocardia</taxon>
    </lineage>
</organism>
<dbReference type="Proteomes" id="UP000255082">
    <property type="component" value="Unassembled WGS sequence"/>
</dbReference>
<dbReference type="FunFam" id="1.10.10.10:FF:000001">
    <property type="entry name" value="LysR family transcriptional regulator"/>
    <property type="match status" value="1"/>
</dbReference>
<dbReference type="PANTHER" id="PTHR30346">
    <property type="entry name" value="TRANSCRIPTIONAL DUAL REGULATOR HCAR-RELATED"/>
    <property type="match status" value="1"/>
</dbReference>
<dbReference type="InterPro" id="IPR036390">
    <property type="entry name" value="WH_DNA-bd_sf"/>
</dbReference>
<dbReference type="RefSeq" id="WP_062963428.1">
    <property type="nucleotide sequence ID" value="NZ_JAJFOE010000001.1"/>
</dbReference>
<evidence type="ECO:0000256" key="5">
    <source>
        <dbReference type="ARBA" id="ARBA00023163"/>
    </source>
</evidence>
<dbReference type="PRINTS" id="PR00039">
    <property type="entry name" value="HTHLYSR"/>
</dbReference>
<feature type="domain" description="HTH lysR-type" evidence="6">
    <location>
        <begin position="9"/>
        <end position="61"/>
    </location>
</feature>
<protein>
    <submittedName>
        <fullName evidence="7">HTH-type transcriptional regulator gltC</fullName>
    </submittedName>
</protein>
<dbReference type="SUPFAM" id="SSF53850">
    <property type="entry name" value="Periplasmic binding protein-like II"/>
    <property type="match status" value="1"/>
</dbReference>
<dbReference type="GO" id="GO:0003700">
    <property type="term" value="F:DNA-binding transcription factor activity"/>
    <property type="evidence" value="ECO:0007669"/>
    <property type="project" value="InterPro"/>
</dbReference>
<evidence type="ECO:0000256" key="2">
    <source>
        <dbReference type="ARBA" id="ARBA00023015"/>
    </source>
</evidence>
<evidence type="ECO:0000256" key="3">
    <source>
        <dbReference type="ARBA" id="ARBA00023125"/>
    </source>
</evidence>
<dbReference type="InterPro" id="IPR036388">
    <property type="entry name" value="WH-like_DNA-bd_sf"/>
</dbReference>
<keyword evidence="4" id="KW-0010">Activator</keyword>
<dbReference type="Pfam" id="PF03466">
    <property type="entry name" value="LysR_substrate"/>
    <property type="match status" value="1"/>
</dbReference>
<evidence type="ECO:0000256" key="1">
    <source>
        <dbReference type="ARBA" id="ARBA00009437"/>
    </source>
</evidence>
<dbReference type="EMBL" id="UGRU01000001">
    <property type="protein sequence ID" value="SUA42358.1"/>
    <property type="molecule type" value="Genomic_DNA"/>
</dbReference>
<accession>A0A378WM64</accession>
<sequence length="342" mass="35673">MGEFTVLGLRVVREAARCGSFSAAADRLGYTQSAVSRQISLMEQVAGHPLFDRHARGAAPTAAGQIVVRHAEAVLAELDSTREQLDRLTAGPPATVRVGAFSTAMAALVPRAVAATSARVPLREGTSPRLLAAVARGRLDLAVVTEIGTPADDLEVESLLDDPLLVAVAPSHRLAGRISAEPAEFRGERWIAGSTEHGSTLLGAWRDSRYEPDIAFVARDWVAKLGLVAAGSGITVVPGIAVPVVPANIALIRIDHPAAVRPTRVVRSAATRVEPSVATRVEPSAATRVEPSAATRVGISAAPSAATSAFIEALRDTAAVLTNEMRARLRPNAAGSRTSSQP</sequence>
<dbReference type="SUPFAM" id="SSF46785">
    <property type="entry name" value="Winged helix' DNA-binding domain"/>
    <property type="match status" value="1"/>
</dbReference>
<evidence type="ECO:0000313" key="8">
    <source>
        <dbReference type="Proteomes" id="UP000255082"/>
    </source>
</evidence>
<evidence type="ECO:0000313" key="7">
    <source>
        <dbReference type="EMBL" id="SUA42358.1"/>
    </source>
</evidence>
<dbReference type="PROSITE" id="PS50931">
    <property type="entry name" value="HTH_LYSR"/>
    <property type="match status" value="1"/>
</dbReference>
<evidence type="ECO:0000259" key="6">
    <source>
        <dbReference type="PROSITE" id="PS50931"/>
    </source>
</evidence>
<evidence type="ECO:0000256" key="4">
    <source>
        <dbReference type="ARBA" id="ARBA00023159"/>
    </source>
</evidence>
<dbReference type="GO" id="GO:0003677">
    <property type="term" value="F:DNA binding"/>
    <property type="evidence" value="ECO:0007669"/>
    <property type="project" value="UniProtKB-KW"/>
</dbReference>
<gene>
    <name evidence="7" type="primary">gltC_4</name>
    <name evidence="7" type="ORF">NCTC13184_01713</name>
</gene>
<dbReference type="GO" id="GO:0032993">
    <property type="term" value="C:protein-DNA complex"/>
    <property type="evidence" value="ECO:0007669"/>
    <property type="project" value="TreeGrafter"/>
</dbReference>
<name>A0A378WM64_9NOCA</name>
<keyword evidence="2" id="KW-0805">Transcription regulation</keyword>
<dbReference type="PANTHER" id="PTHR30346:SF29">
    <property type="entry name" value="LYSR SUBSTRATE-BINDING"/>
    <property type="match status" value="1"/>
</dbReference>